<dbReference type="InterPro" id="IPR011047">
    <property type="entry name" value="Quinoprotein_ADH-like_sf"/>
</dbReference>
<evidence type="ECO:0000256" key="1">
    <source>
        <dbReference type="SAM" id="MobiDB-lite"/>
    </source>
</evidence>
<dbReference type="InterPro" id="IPR002372">
    <property type="entry name" value="PQQ_rpt_dom"/>
</dbReference>
<evidence type="ECO:0000259" key="2">
    <source>
        <dbReference type="Pfam" id="PF13360"/>
    </source>
</evidence>
<organism evidence="3 4">
    <name type="scientific">Halorutilus salinus</name>
    <dbReference type="NCBI Taxonomy" id="2487751"/>
    <lineage>
        <taxon>Archaea</taxon>
        <taxon>Methanobacteriati</taxon>
        <taxon>Methanobacteriota</taxon>
        <taxon>Stenosarchaea group</taxon>
        <taxon>Halobacteria</taxon>
        <taxon>Halorutilales</taxon>
        <taxon>Halorutilaceae</taxon>
        <taxon>Halorutilus</taxon>
    </lineage>
</organism>
<sequence length="443" mass="47906">MDDEMTERVDSISRRELILTALASGSLSGCIESGEDTGSDTVGVGSQGGTESGEVNPNNLLPDLSWEFETQGKVMGSPAVTDSSVYVGSFDGYLYALGGVRGDGLDEVEYTQFGYNHRNTGSVDATPPTELEERWKISTEGAVYNAPAVVQGNLYFGSEDRYFYSVSAETGRENWKIDAGGVVANASPTVVGEVVYFTSGHSGVEGVKPNGRINAVNSDTGEYLWRKEREGSIASAPTVHNGTLYHGCQDEKLYAVDVESGKDMWSFQADGVFCGSVPAVMNNIVYAGSEDNSMYALNADDGSLVWEFETGHIIVSSPVVTEEAVYFGSYDDNLYAVDPETGDELWRFNAGSSIFSSPAYRDGVVYFGTESGWLFAVDGRTGEEVWSIEQSADRHHAVKSSPVVTENMVYFGTEGNSVYGVRNRSVGEEEYEESESTLTIRNG</sequence>
<evidence type="ECO:0000313" key="4">
    <source>
        <dbReference type="Proteomes" id="UP001149411"/>
    </source>
</evidence>
<dbReference type="Gene3D" id="2.40.128.630">
    <property type="match status" value="1"/>
</dbReference>
<proteinExistence type="predicted"/>
<dbReference type="InterPro" id="IPR018391">
    <property type="entry name" value="PQQ_b-propeller_rpt"/>
</dbReference>
<gene>
    <name evidence="3" type="ORF">EGH25_08540</name>
</gene>
<dbReference type="Gene3D" id="2.130.10.10">
    <property type="entry name" value="YVTN repeat-like/Quinoprotein amine dehydrogenase"/>
    <property type="match status" value="2"/>
</dbReference>
<dbReference type="PANTHER" id="PTHR34512:SF30">
    <property type="entry name" value="OUTER MEMBRANE PROTEIN ASSEMBLY FACTOR BAMB"/>
    <property type="match status" value="1"/>
</dbReference>
<dbReference type="Proteomes" id="UP001149411">
    <property type="component" value="Unassembled WGS sequence"/>
</dbReference>
<dbReference type="InterPro" id="IPR015943">
    <property type="entry name" value="WD40/YVTN_repeat-like_dom_sf"/>
</dbReference>
<dbReference type="Pfam" id="PF13360">
    <property type="entry name" value="PQQ_2"/>
    <property type="match status" value="3"/>
</dbReference>
<dbReference type="PANTHER" id="PTHR34512">
    <property type="entry name" value="CELL SURFACE PROTEIN"/>
    <property type="match status" value="1"/>
</dbReference>
<evidence type="ECO:0000313" key="3">
    <source>
        <dbReference type="EMBL" id="MCX2819396.1"/>
    </source>
</evidence>
<dbReference type="RefSeq" id="WP_266087611.1">
    <property type="nucleotide sequence ID" value="NZ_RKLV01000008.1"/>
</dbReference>
<dbReference type="SUPFAM" id="SSF50998">
    <property type="entry name" value="Quinoprotein alcohol dehydrogenase-like"/>
    <property type="match status" value="2"/>
</dbReference>
<name>A0A9Q4GJN4_9EURY</name>
<feature type="domain" description="Pyrrolo-quinoline quinone repeat" evidence="2">
    <location>
        <begin position="210"/>
        <end position="310"/>
    </location>
</feature>
<comment type="caution">
    <text evidence="3">The sequence shown here is derived from an EMBL/GenBank/DDBJ whole genome shotgun (WGS) entry which is preliminary data.</text>
</comment>
<dbReference type="SMART" id="SM00564">
    <property type="entry name" value="PQQ"/>
    <property type="match status" value="8"/>
</dbReference>
<protein>
    <submittedName>
        <fullName evidence="3">PQQ-binding-like beta-propeller repeat protein</fullName>
    </submittedName>
</protein>
<reference evidence="3" key="1">
    <citation type="submission" date="2022-09" db="EMBL/GenBank/DDBJ databases">
        <title>Haloadaptaus new haloarchaeum isolated from saline soil.</title>
        <authorList>
            <person name="Duran-Viseras A."/>
            <person name="Sanchez-Porro C."/>
            <person name="Ventosa A."/>
        </authorList>
    </citation>
    <scope>NUCLEOTIDE SEQUENCE</scope>
    <source>
        <strain evidence="3">F3-133</strain>
    </source>
</reference>
<keyword evidence="4" id="KW-1185">Reference proteome</keyword>
<dbReference type="EMBL" id="RKLV01000008">
    <property type="protein sequence ID" value="MCX2819396.1"/>
    <property type="molecule type" value="Genomic_DNA"/>
</dbReference>
<feature type="domain" description="Pyrrolo-quinoline quinone repeat" evidence="2">
    <location>
        <begin position="132"/>
        <end position="207"/>
    </location>
</feature>
<dbReference type="AlphaFoldDB" id="A0A9Q4GJN4"/>
<feature type="region of interest" description="Disordered" evidence="1">
    <location>
        <begin position="29"/>
        <end position="58"/>
    </location>
</feature>
<accession>A0A9Q4GJN4</accession>
<feature type="domain" description="Pyrrolo-quinoline quinone repeat" evidence="2">
    <location>
        <begin position="314"/>
        <end position="424"/>
    </location>
</feature>